<evidence type="ECO:0000256" key="5">
    <source>
        <dbReference type="SAM" id="Phobius"/>
    </source>
</evidence>
<evidence type="ECO:0000313" key="6">
    <source>
        <dbReference type="EMBL" id="RYM96970.1"/>
    </source>
</evidence>
<organism evidence="6 7">
    <name type="scientific">Bifidobacterium animalis subsp. lactis</name>
    <name type="common">Bifidobacterium lactis</name>
    <dbReference type="NCBI Taxonomy" id="302911"/>
    <lineage>
        <taxon>Bacteria</taxon>
        <taxon>Bacillati</taxon>
        <taxon>Actinomycetota</taxon>
        <taxon>Actinomycetes</taxon>
        <taxon>Bifidobacteriales</taxon>
        <taxon>Bifidobacteriaceae</taxon>
        <taxon>Bifidobacterium</taxon>
    </lineage>
</organism>
<dbReference type="Proteomes" id="UP000293613">
    <property type="component" value="Unassembled WGS sequence"/>
</dbReference>
<dbReference type="RefSeq" id="WP_238608857.1">
    <property type="nucleotide sequence ID" value="NZ_RSCO01000007.1"/>
</dbReference>
<dbReference type="InterPro" id="IPR003339">
    <property type="entry name" value="ABC/ECF_trnsptr_transmembrane"/>
</dbReference>
<dbReference type="CDD" id="cd16914">
    <property type="entry name" value="EcfT"/>
    <property type="match status" value="1"/>
</dbReference>
<evidence type="ECO:0000313" key="7">
    <source>
        <dbReference type="Proteomes" id="UP000293613"/>
    </source>
</evidence>
<comment type="caution">
    <text evidence="6">The sequence shown here is derived from an EMBL/GenBank/DDBJ whole genome shotgun (WGS) entry which is preliminary data.</text>
</comment>
<evidence type="ECO:0000256" key="1">
    <source>
        <dbReference type="ARBA" id="ARBA00004141"/>
    </source>
</evidence>
<feature type="transmembrane region" description="Helical" evidence="5">
    <location>
        <begin position="29"/>
        <end position="55"/>
    </location>
</feature>
<feature type="transmembrane region" description="Helical" evidence="5">
    <location>
        <begin position="67"/>
        <end position="89"/>
    </location>
</feature>
<comment type="subcellular location">
    <subcellularLocation>
        <location evidence="1">Membrane</location>
        <topology evidence="1">Multi-pass membrane protein</topology>
    </subcellularLocation>
</comment>
<name>A0A8B3RJN3_BIFAN</name>
<dbReference type="GO" id="GO:0005886">
    <property type="term" value="C:plasma membrane"/>
    <property type="evidence" value="ECO:0007669"/>
    <property type="project" value="UniProtKB-ARBA"/>
</dbReference>
<dbReference type="AlphaFoldDB" id="A0A8B3RJN3"/>
<feature type="transmembrane region" description="Helical" evidence="5">
    <location>
        <begin position="101"/>
        <end position="122"/>
    </location>
</feature>
<sequence length="264" mass="27872">MTEVVVPRETRVPIRATRGVLHFDPRVKLAMLVVANMMMFLHVGPYAGMMGVLLFSLPMLCGGKIALGMGMLACYAMCLGVDWLAAAVADAAPWLHVPGALAAGGAMMLPCLIAGMSAFATTPPGELVAALRRLHLPDAVVIPAIVLLRFFPTIARDSHDSLQHAPARHQCGRLGHAVPPDALARIRAGAAVDERGECGARSHRLRPHQGPRTATCHIQLRHAAHAGNRLGHAGIVLPAAYTMAGLARVWRANDGDGCDIQGGV</sequence>
<evidence type="ECO:0000256" key="3">
    <source>
        <dbReference type="ARBA" id="ARBA00022989"/>
    </source>
</evidence>
<evidence type="ECO:0000256" key="2">
    <source>
        <dbReference type="ARBA" id="ARBA00022692"/>
    </source>
</evidence>
<keyword evidence="2 5" id="KW-0812">Transmembrane</keyword>
<accession>A0A8B3RJN3</accession>
<keyword evidence="4 5" id="KW-0472">Membrane</keyword>
<keyword evidence="3 5" id="KW-1133">Transmembrane helix</keyword>
<protein>
    <submittedName>
        <fullName evidence="6">Cobalt ABC transporter permease</fullName>
    </submittedName>
</protein>
<proteinExistence type="predicted"/>
<gene>
    <name evidence="6" type="ORF">PG2011B_0146</name>
</gene>
<dbReference type="EMBL" id="RSCO01000007">
    <property type="protein sequence ID" value="RYM96970.1"/>
    <property type="molecule type" value="Genomic_DNA"/>
</dbReference>
<evidence type="ECO:0000256" key="4">
    <source>
        <dbReference type="ARBA" id="ARBA00023136"/>
    </source>
</evidence>
<reference evidence="6 7" key="1">
    <citation type="journal article" date="2019" name="Appl. Environ. Microbiol.">
        <title>Dissecting the evolutionary development of the Bifidobacterium animalis species through comparative genomics analyses.</title>
        <authorList>
            <person name="Lugli G.A."/>
            <person name="Mancino W."/>
            <person name="Milani C."/>
            <person name="Duranti S."/>
            <person name="Mancabelli L."/>
            <person name="Napoli S."/>
            <person name="Mangifesta M."/>
            <person name="Viappiani A."/>
            <person name="Anzalone R."/>
            <person name="Longhi G."/>
            <person name="van Sinderen D."/>
            <person name="Ventura M."/>
            <person name="Turroni F."/>
        </authorList>
    </citation>
    <scope>NUCLEOTIDE SEQUENCE [LARGE SCALE GENOMIC DNA]</scope>
    <source>
        <strain evidence="6 7">2011B</strain>
    </source>
</reference>